<dbReference type="AlphaFoldDB" id="A0A922HMI0"/>
<reference evidence="1" key="2">
    <citation type="journal article" date="2022" name="Res Sq">
        <title>Comparative Genomics Reveals Insights into the Divergent Evolution of Astigmatic Mites and Household Pest Adaptations.</title>
        <authorList>
            <person name="Xiong Q."/>
            <person name="Wan A.T.-Y."/>
            <person name="Liu X.-Y."/>
            <person name="Fung C.S.-H."/>
            <person name="Xiao X."/>
            <person name="Malainual N."/>
            <person name="Hou J."/>
            <person name="Wang L."/>
            <person name="Wang M."/>
            <person name="Yang K."/>
            <person name="Cui Y."/>
            <person name="Leung E."/>
            <person name="Nong W."/>
            <person name="Shin S.-K."/>
            <person name="Au S."/>
            <person name="Jeong K.Y."/>
            <person name="Chew F.T."/>
            <person name="Hui J."/>
            <person name="Leung T.F."/>
            <person name="Tungtrongchitr A."/>
            <person name="Zhong N."/>
            <person name="Liu Z."/>
            <person name="Tsui S."/>
        </authorList>
    </citation>
    <scope>NUCLEOTIDE SEQUENCE</scope>
    <source>
        <strain evidence="1">Derf</strain>
        <tissue evidence="1">Whole organism</tissue>
    </source>
</reference>
<reference evidence="1" key="1">
    <citation type="submission" date="2013-05" db="EMBL/GenBank/DDBJ databases">
        <authorList>
            <person name="Yim A.K.Y."/>
            <person name="Chan T.F."/>
            <person name="Ji K.M."/>
            <person name="Liu X.Y."/>
            <person name="Zhou J.W."/>
            <person name="Li R.Q."/>
            <person name="Yang K.Y."/>
            <person name="Li J."/>
            <person name="Li M."/>
            <person name="Law P.T.W."/>
            <person name="Wu Y.L."/>
            <person name="Cai Z.L."/>
            <person name="Qin H."/>
            <person name="Bao Y."/>
            <person name="Leung R.K.K."/>
            <person name="Ng P.K.S."/>
            <person name="Zou J."/>
            <person name="Zhong X.J."/>
            <person name="Ran P.X."/>
            <person name="Zhong N.S."/>
            <person name="Liu Z.G."/>
            <person name="Tsui S.K.W."/>
        </authorList>
    </citation>
    <scope>NUCLEOTIDE SEQUENCE</scope>
    <source>
        <strain evidence="1">Derf</strain>
        <tissue evidence="1">Whole organism</tissue>
    </source>
</reference>
<dbReference type="Proteomes" id="UP000790347">
    <property type="component" value="Unassembled WGS sequence"/>
</dbReference>
<evidence type="ECO:0000313" key="1">
    <source>
        <dbReference type="EMBL" id="KAH9490539.1"/>
    </source>
</evidence>
<proteinExistence type="predicted"/>
<gene>
    <name evidence="1" type="ORF">DERF_016737</name>
</gene>
<name>A0A922HMI0_DERFA</name>
<organism evidence="1 2">
    <name type="scientific">Dermatophagoides farinae</name>
    <name type="common">American house dust mite</name>
    <dbReference type="NCBI Taxonomy" id="6954"/>
    <lineage>
        <taxon>Eukaryota</taxon>
        <taxon>Metazoa</taxon>
        <taxon>Ecdysozoa</taxon>
        <taxon>Arthropoda</taxon>
        <taxon>Chelicerata</taxon>
        <taxon>Arachnida</taxon>
        <taxon>Acari</taxon>
        <taxon>Acariformes</taxon>
        <taxon>Sarcoptiformes</taxon>
        <taxon>Astigmata</taxon>
        <taxon>Psoroptidia</taxon>
        <taxon>Analgoidea</taxon>
        <taxon>Pyroglyphidae</taxon>
        <taxon>Dermatophagoidinae</taxon>
        <taxon>Dermatophagoides</taxon>
    </lineage>
</organism>
<comment type="caution">
    <text evidence="1">The sequence shown here is derived from an EMBL/GenBank/DDBJ whole genome shotgun (WGS) entry which is preliminary data.</text>
</comment>
<keyword evidence="2" id="KW-1185">Reference proteome</keyword>
<evidence type="ECO:0000313" key="2">
    <source>
        <dbReference type="Proteomes" id="UP000790347"/>
    </source>
</evidence>
<dbReference type="EMBL" id="ASGP02000010">
    <property type="protein sequence ID" value="KAH9490539.1"/>
    <property type="molecule type" value="Genomic_DNA"/>
</dbReference>
<sequence>MYQSIMSQNCCNIDYYVWNSTVKNLSLHQNQYKIINLNLFGIDFDEPTILFNGHHHHHHSRISKIFLTQMHHNLIE</sequence>
<protein>
    <submittedName>
        <fullName evidence="1">Uncharacterized protein</fullName>
    </submittedName>
</protein>
<accession>A0A922HMI0</accession>